<dbReference type="InterPro" id="IPR036390">
    <property type="entry name" value="WH_DNA-bd_sf"/>
</dbReference>
<dbReference type="CDD" id="cd00090">
    <property type="entry name" value="HTH_ARSR"/>
    <property type="match status" value="1"/>
</dbReference>
<gene>
    <name evidence="1" type="ORF">ACFQKD_14220</name>
</gene>
<dbReference type="Proteomes" id="UP001596388">
    <property type="component" value="Unassembled WGS sequence"/>
</dbReference>
<dbReference type="Gene3D" id="1.10.10.10">
    <property type="entry name" value="Winged helix-like DNA-binding domain superfamily/Winged helix DNA-binding domain"/>
    <property type="match status" value="1"/>
</dbReference>
<sequence length="128" mass="14155">MREENGGPDGVGDDELGAVVGVLDDPHARAILAETARSARSVDTLAERIDGSRSTLYRRVQRLVDLDLLAESQEIDPDGHHFSTYRARLDRVTVDLDDDGFTVAVERAPVEDDAVDRLNRLFERLNGP</sequence>
<accession>A0ABD5WYR1</accession>
<evidence type="ECO:0000313" key="1">
    <source>
        <dbReference type="EMBL" id="MFC7098461.1"/>
    </source>
</evidence>
<dbReference type="InterPro" id="IPR036388">
    <property type="entry name" value="WH-like_DNA-bd_sf"/>
</dbReference>
<comment type="caution">
    <text evidence="1">The sequence shown here is derived from an EMBL/GenBank/DDBJ whole genome shotgun (WGS) entry which is preliminary data.</text>
</comment>
<dbReference type="RefSeq" id="WP_276237016.1">
    <property type="nucleotide sequence ID" value="NZ_CP119989.1"/>
</dbReference>
<dbReference type="AlphaFoldDB" id="A0ABD5WYR1"/>
<organism evidence="1 2">
    <name type="scientific">Halobaculum marinum</name>
    <dbReference type="NCBI Taxonomy" id="3031996"/>
    <lineage>
        <taxon>Archaea</taxon>
        <taxon>Methanobacteriati</taxon>
        <taxon>Methanobacteriota</taxon>
        <taxon>Stenosarchaea group</taxon>
        <taxon>Halobacteria</taxon>
        <taxon>Halobacteriales</taxon>
        <taxon>Haloferacaceae</taxon>
        <taxon>Halobaculum</taxon>
    </lineage>
</organism>
<proteinExistence type="predicted"/>
<keyword evidence="2" id="KW-1185">Reference proteome</keyword>
<protein>
    <submittedName>
        <fullName evidence="1">Helix-turn-helix domain-containing protein</fullName>
    </submittedName>
</protein>
<dbReference type="InterPro" id="IPR011991">
    <property type="entry name" value="ArsR-like_HTH"/>
</dbReference>
<reference evidence="1 2" key="1">
    <citation type="journal article" date="2019" name="Int. J. Syst. Evol. Microbiol.">
        <title>The Global Catalogue of Microorganisms (GCM) 10K type strain sequencing project: providing services to taxonomists for standard genome sequencing and annotation.</title>
        <authorList>
            <consortium name="The Broad Institute Genomics Platform"/>
            <consortium name="The Broad Institute Genome Sequencing Center for Infectious Disease"/>
            <person name="Wu L."/>
            <person name="Ma J."/>
        </authorList>
    </citation>
    <scope>NUCLEOTIDE SEQUENCE [LARGE SCALE GENOMIC DNA]</scope>
    <source>
        <strain evidence="1 2">DT55</strain>
    </source>
</reference>
<dbReference type="EMBL" id="JBHTAG010000003">
    <property type="protein sequence ID" value="MFC7098461.1"/>
    <property type="molecule type" value="Genomic_DNA"/>
</dbReference>
<dbReference type="Pfam" id="PF12840">
    <property type="entry name" value="HTH_20"/>
    <property type="match status" value="1"/>
</dbReference>
<dbReference type="SUPFAM" id="SSF46785">
    <property type="entry name" value="Winged helix' DNA-binding domain"/>
    <property type="match status" value="1"/>
</dbReference>
<dbReference type="GeneID" id="79270611"/>
<evidence type="ECO:0000313" key="2">
    <source>
        <dbReference type="Proteomes" id="UP001596388"/>
    </source>
</evidence>
<name>A0ABD5WYR1_9EURY</name>